<evidence type="ECO:0000313" key="9">
    <source>
        <dbReference type="Proteomes" id="UP000233837"/>
    </source>
</evidence>
<dbReference type="PANTHER" id="PTHR22950:SF701">
    <property type="entry name" value="AMINO ACID TRANSPORTER AVT1A-LIKE"/>
    <property type="match status" value="1"/>
</dbReference>
<name>A0A2I0XEE0_9ASPA</name>
<dbReference type="AlphaFoldDB" id="A0A2I0XEE0"/>
<keyword evidence="5 6" id="KW-0472">Membrane</keyword>
<reference evidence="8 9" key="1">
    <citation type="journal article" date="2016" name="Sci. Rep.">
        <title>The Dendrobium catenatum Lindl. genome sequence provides insights into polysaccharide synthase, floral development and adaptive evolution.</title>
        <authorList>
            <person name="Zhang G.Q."/>
            <person name="Xu Q."/>
            <person name="Bian C."/>
            <person name="Tsai W.C."/>
            <person name="Yeh C.M."/>
            <person name="Liu K.W."/>
            <person name="Yoshida K."/>
            <person name="Zhang L.S."/>
            <person name="Chang S.B."/>
            <person name="Chen F."/>
            <person name="Shi Y."/>
            <person name="Su Y.Y."/>
            <person name="Zhang Y.Q."/>
            <person name="Chen L.J."/>
            <person name="Yin Y."/>
            <person name="Lin M."/>
            <person name="Huang H."/>
            <person name="Deng H."/>
            <person name="Wang Z.W."/>
            <person name="Zhu S.L."/>
            <person name="Zhao X."/>
            <person name="Deng C."/>
            <person name="Niu S.C."/>
            <person name="Huang J."/>
            <person name="Wang M."/>
            <person name="Liu G.H."/>
            <person name="Yang H.J."/>
            <person name="Xiao X.J."/>
            <person name="Hsiao Y.Y."/>
            <person name="Wu W.L."/>
            <person name="Chen Y.Y."/>
            <person name="Mitsuda N."/>
            <person name="Ohme-Takagi M."/>
            <person name="Luo Y.B."/>
            <person name="Van de Peer Y."/>
            <person name="Liu Z.J."/>
        </authorList>
    </citation>
    <scope>NUCLEOTIDE SEQUENCE [LARGE SCALE GENOMIC DNA]</scope>
    <source>
        <tissue evidence="8">The whole plant</tissue>
    </source>
</reference>
<accession>A0A2I0XEE0</accession>
<comment type="subcellular location">
    <subcellularLocation>
        <location evidence="1">Membrane</location>
        <topology evidence="1">Multi-pass membrane protein</topology>
    </subcellularLocation>
</comment>
<sequence length="257" mass="28212">MTATQRYDVPKSHSRRLQRTGEPPIRALVARRREPSAKHTARWVSPIHALLAWWGELLVFRTGTVEGPIYALVAWWDEICTAAVSKDIYHTLSSSVVGRPSSPIFPPNGGYARTLCVEFIILEGDNLTRMFPGISFDWGGIHLDSLHFFGVLTALIVLPTVCLRDLRVISYLSAGGVFATILVMFSVISVGATDGIGFSLCTAIYGSFAAISYLMFGESTLSQITLNLPKDAVASKVALWITVINPFTKYPFDSAKL</sequence>
<feature type="transmembrane region" description="Helical" evidence="6">
    <location>
        <begin position="145"/>
        <end position="163"/>
    </location>
</feature>
<keyword evidence="3" id="KW-0813">Transport</keyword>
<evidence type="ECO:0000256" key="6">
    <source>
        <dbReference type="SAM" id="Phobius"/>
    </source>
</evidence>
<evidence type="ECO:0000256" key="1">
    <source>
        <dbReference type="ARBA" id="ARBA00004141"/>
    </source>
</evidence>
<protein>
    <recommendedName>
        <fullName evidence="7">Amino acid transporter transmembrane domain-containing protein</fullName>
    </recommendedName>
</protein>
<keyword evidence="3" id="KW-0029">Amino-acid transport</keyword>
<dbReference type="PANTHER" id="PTHR22950">
    <property type="entry name" value="AMINO ACID TRANSPORTER"/>
    <property type="match status" value="1"/>
</dbReference>
<organism evidence="8 9">
    <name type="scientific">Dendrobium catenatum</name>
    <dbReference type="NCBI Taxonomy" id="906689"/>
    <lineage>
        <taxon>Eukaryota</taxon>
        <taxon>Viridiplantae</taxon>
        <taxon>Streptophyta</taxon>
        <taxon>Embryophyta</taxon>
        <taxon>Tracheophyta</taxon>
        <taxon>Spermatophyta</taxon>
        <taxon>Magnoliopsida</taxon>
        <taxon>Liliopsida</taxon>
        <taxon>Asparagales</taxon>
        <taxon>Orchidaceae</taxon>
        <taxon>Epidendroideae</taxon>
        <taxon>Malaxideae</taxon>
        <taxon>Dendrobiinae</taxon>
        <taxon>Dendrobium</taxon>
    </lineage>
</organism>
<feature type="domain" description="Amino acid transporter transmembrane" evidence="7">
    <location>
        <begin position="198"/>
        <end position="252"/>
    </location>
</feature>
<dbReference type="GO" id="GO:0015179">
    <property type="term" value="F:L-amino acid transmembrane transporter activity"/>
    <property type="evidence" value="ECO:0007669"/>
    <property type="project" value="TreeGrafter"/>
</dbReference>
<proteinExistence type="predicted"/>
<dbReference type="GO" id="GO:0005774">
    <property type="term" value="C:vacuolar membrane"/>
    <property type="evidence" value="ECO:0007669"/>
    <property type="project" value="TreeGrafter"/>
</dbReference>
<evidence type="ECO:0000259" key="7">
    <source>
        <dbReference type="Pfam" id="PF01490"/>
    </source>
</evidence>
<feature type="transmembrane region" description="Helical" evidence="6">
    <location>
        <begin position="170"/>
        <end position="190"/>
    </location>
</feature>
<gene>
    <name evidence="8" type="ORF">MA16_Dca002112</name>
</gene>
<evidence type="ECO:0000256" key="4">
    <source>
        <dbReference type="ARBA" id="ARBA00022989"/>
    </source>
</evidence>
<evidence type="ECO:0000313" key="8">
    <source>
        <dbReference type="EMBL" id="PKU86281.1"/>
    </source>
</evidence>
<dbReference type="Proteomes" id="UP000233837">
    <property type="component" value="Unassembled WGS sequence"/>
</dbReference>
<reference evidence="8 9" key="2">
    <citation type="journal article" date="2017" name="Nature">
        <title>The Apostasia genome and the evolution of orchids.</title>
        <authorList>
            <person name="Zhang G.Q."/>
            <person name="Liu K.W."/>
            <person name="Li Z."/>
            <person name="Lohaus R."/>
            <person name="Hsiao Y.Y."/>
            <person name="Niu S.C."/>
            <person name="Wang J.Y."/>
            <person name="Lin Y.C."/>
            <person name="Xu Q."/>
            <person name="Chen L.J."/>
            <person name="Yoshida K."/>
            <person name="Fujiwara S."/>
            <person name="Wang Z.W."/>
            <person name="Zhang Y.Q."/>
            <person name="Mitsuda N."/>
            <person name="Wang M."/>
            <person name="Liu G.H."/>
            <person name="Pecoraro L."/>
            <person name="Huang H.X."/>
            <person name="Xiao X.J."/>
            <person name="Lin M."/>
            <person name="Wu X.Y."/>
            <person name="Wu W.L."/>
            <person name="Chen Y.Y."/>
            <person name="Chang S.B."/>
            <person name="Sakamoto S."/>
            <person name="Ohme-Takagi M."/>
            <person name="Yagi M."/>
            <person name="Zeng S.J."/>
            <person name="Shen C.Y."/>
            <person name="Yeh C.M."/>
            <person name="Luo Y.B."/>
            <person name="Tsai W.C."/>
            <person name="Van de Peer Y."/>
            <person name="Liu Z.J."/>
        </authorList>
    </citation>
    <scope>NUCLEOTIDE SEQUENCE [LARGE SCALE GENOMIC DNA]</scope>
    <source>
        <tissue evidence="8">The whole plant</tissue>
    </source>
</reference>
<evidence type="ECO:0000256" key="3">
    <source>
        <dbReference type="ARBA" id="ARBA00022970"/>
    </source>
</evidence>
<evidence type="ECO:0000256" key="2">
    <source>
        <dbReference type="ARBA" id="ARBA00022692"/>
    </source>
</evidence>
<dbReference type="EMBL" id="KZ501954">
    <property type="protein sequence ID" value="PKU86281.1"/>
    <property type="molecule type" value="Genomic_DNA"/>
</dbReference>
<dbReference type="InterPro" id="IPR013057">
    <property type="entry name" value="AA_transpt_TM"/>
</dbReference>
<dbReference type="Pfam" id="PF01490">
    <property type="entry name" value="Aa_trans"/>
    <property type="match status" value="1"/>
</dbReference>
<evidence type="ECO:0000256" key="5">
    <source>
        <dbReference type="ARBA" id="ARBA00023136"/>
    </source>
</evidence>
<feature type="transmembrane region" description="Helical" evidence="6">
    <location>
        <begin position="196"/>
        <end position="216"/>
    </location>
</feature>
<keyword evidence="4 6" id="KW-1133">Transmembrane helix</keyword>
<keyword evidence="9" id="KW-1185">Reference proteome</keyword>
<keyword evidence="2 6" id="KW-0812">Transmembrane</keyword>